<evidence type="ECO:0000256" key="13">
    <source>
        <dbReference type="HAMAP-Rule" id="MF_01026"/>
    </source>
</evidence>
<comment type="pathway">
    <text evidence="3 13">Amino-acid biosynthesis; L-leucine biosynthesis; L-leucine from 3-methyl-2-oxobutanoate: step 2/4.</text>
</comment>
<feature type="binding site" evidence="13">
    <location>
        <position position="412"/>
    </location>
    <ligand>
        <name>[4Fe-4S] cluster</name>
        <dbReference type="ChEBI" id="CHEBI:49883"/>
    </ligand>
</feature>
<evidence type="ECO:0000256" key="1">
    <source>
        <dbReference type="ARBA" id="ARBA00000491"/>
    </source>
</evidence>
<comment type="catalytic activity">
    <reaction evidence="1 13">
        <text>(2R,3S)-3-isopropylmalate = (2S)-2-isopropylmalate</text>
        <dbReference type="Rhea" id="RHEA:32287"/>
        <dbReference type="ChEBI" id="CHEBI:1178"/>
        <dbReference type="ChEBI" id="CHEBI:35121"/>
        <dbReference type="EC" id="4.2.1.33"/>
    </reaction>
</comment>
<dbReference type="InterPro" id="IPR033941">
    <property type="entry name" value="IPMI_cat"/>
</dbReference>
<comment type="cofactor">
    <cofactor evidence="13">
        <name>[4Fe-4S] cluster</name>
        <dbReference type="ChEBI" id="CHEBI:49883"/>
    </cofactor>
    <text evidence="13">Binds 1 [4Fe-4S] cluster per subunit.</text>
</comment>
<evidence type="ECO:0000256" key="7">
    <source>
        <dbReference type="ARBA" id="ARBA00022605"/>
    </source>
</evidence>
<evidence type="ECO:0000313" key="15">
    <source>
        <dbReference type="EMBL" id="GLQ54476.1"/>
    </source>
</evidence>
<dbReference type="RefSeq" id="WP_284339908.1">
    <property type="nucleotide sequence ID" value="NZ_BSNS01000007.1"/>
</dbReference>
<dbReference type="NCBIfam" id="TIGR00170">
    <property type="entry name" value="leuC"/>
    <property type="match status" value="1"/>
</dbReference>
<dbReference type="HAMAP" id="MF_01026">
    <property type="entry name" value="LeuC_type1"/>
    <property type="match status" value="1"/>
</dbReference>
<evidence type="ECO:0000259" key="14">
    <source>
        <dbReference type="Pfam" id="PF00330"/>
    </source>
</evidence>
<evidence type="ECO:0000313" key="16">
    <source>
        <dbReference type="Proteomes" id="UP001156691"/>
    </source>
</evidence>
<keyword evidence="9 13" id="KW-0408">Iron</keyword>
<dbReference type="EMBL" id="BSNS01000007">
    <property type="protein sequence ID" value="GLQ54476.1"/>
    <property type="molecule type" value="Genomic_DNA"/>
</dbReference>
<name>A0ABQ5W3S8_9HYPH</name>
<organism evidence="15 16">
    <name type="scientific">Devosia nitrariae</name>
    <dbReference type="NCBI Taxonomy" id="2071872"/>
    <lineage>
        <taxon>Bacteria</taxon>
        <taxon>Pseudomonadati</taxon>
        <taxon>Pseudomonadota</taxon>
        <taxon>Alphaproteobacteria</taxon>
        <taxon>Hyphomicrobiales</taxon>
        <taxon>Devosiaceae</taxon>
        <taxon>Devosia</taxon>
    </lineage>
</organism>
<keyword evidence="8 13" id="KW-0479">Metal-binding</keyword>
<comment type="subunit">
    <text evidence="4 13">Heterodimer of LeuC and LeuD.</text>
</comment>
<dbReference type="PANTHER" id="PTHR43822:SF9">
    <property type="entry name" value="3-ISOPROPYLMALATE DEHYDRATASE"/>
    <property type="match status" value="1"/>
</dbReference>
<dbReference type="InterPro" id="IPR050067">
    <property type="entry name" value="IPM_dehydratase_rel_enz"/>
</dbReference>
<dbReference type="InterPro" id="IPR004430">
    <property type="entry name" value="3-IsopropMal_deHydase_lsu"/>
</dbReference>
<feature type="domain" description="Aconitase/3-isopropylmalate dehydratase large subunit alpha/beta/alpha" evidence="14">
    <location>
        <begin position="9"/>
        <end position="459"/>
    </location>
</feature>
<sequence length="468" mass="50618">MTTQRTLYDKIWDDHLVANNEDGTSLLYIDRHLVHEVTSPQAFEGLRINGRKVRAPERTLAVVDHNVPTTDRTHGIDDPESKVQVDTLARNAADFGVEYFNELDKRQGIVHIVGPEQGFTLPGMTIVCGDSHTSTHGAFGALAHGIGTSEVEHVLATQTLIQQKARNMLVRVDGQLPPGVTAKDIILAIIGEIGTAGGTGHVIEYAGEAIRSLSMEGRMTICNMSIEGGARAGLIAPDETTFAYVKDKPRAPKGTAFDMALDYWKSLYSDEGAHFDRTVVLDAANLPPIVSWGSSPEDVVSVTGVVPNPDDIADENKRASKRRALDYMGLKPGTKITDIAIDRVFLGSCTNGRIEDLRAAAKVLAGHKVKEGVSAMVVPGSGLVKAQAEAEGLDKVFKEAGFDWREPGCSMCLAMNADKLRPQERCASTSNRNFEGRQGFKGRTHLVSPTMAAAAAIAGHFVDIRQWR</sequence>
<evidence type="ECO:0000256" key="11">
    <source>
        <dbReference type="ARBA" id="ARBA00023239"/>
    </source>
</evidence>
<protein>
    <recommendedName>
        <fullName evidence="13">3-isopropylmalate dehydratase large subunit</fullName>
        <ecNumber evidence="13">4.2.1.33</ecNumber>
    </recommendedName>
    <alternativeName>
        <fullName evidence="13">Alpha-IPM isomerase</fullName>
        <shortName evidence="13">IPMI</shortName>
    </alternativeName>
    <alternativeName>
        <fullName evidence="13">Isopropylmalate isomerase</fullName>
    </alternativeName>
</protein>
<feature type="binding site" evidence="13">
    <location>
        <position position="349"/>
    </location>
    <ligand>
        <name>[4Fe-4S] cluster</name>
        <dbReference type="ChEBI" id="CHEBI:49883"/>
    </ligand>
</feature>
<evidence type="ECO:0000256" key="9">
    <source>
        <dbReference type="ARBA" id="ARBA00023004"/>
    </source>
</evidence>
<dbReference type="InterPro" id="IPR036008">
    <property type="entry name" value="Aconitase_4Fe-4S_dom"/>
</dbReference>
<dbReference type="Gene3D" id="3.30.499.10">
    <property type="entry name" value="Aconitase, domain 3"/>
    <property type="match status" value="2"/>
</dbReference>
<evidence type="ECO:0000256" key="8">
    <source>
        <dbReference type="ARBA" id="ARBA00022723"/>
    </source>
</evidence>
<comment type="caution">
    <text evidence="15">The sequence shown here is derived from an EMBL/GenBank/DDBJ whole genome shotgun (WGS) entry which is preliminary data.</text>
</comment>
<evidence type="ECO:0000256" key="5">
    <source>
        <dbReference type="ARBA" id="ARBA00022430"/>
    </source>
</evidence>
<dbReference type="NCBIfam" id="NF009116">
    <property type="entry name" value="PRK12466.1"/>
    <property type="match status" value="1"/>
</dbReference>
<dbReference type="Pfam" id="PF00330">
    <property type="entry name" value="Aconitase"/>
    <property type="match status" value="1"/>
</dbReference>
<evidence type="ECO:0000256" key="6">
    <source>
        <dbReference type="ARBA" id="ARBA00022485"/>
    </source>
</evidence>
<dbReference type="PANTHER" id="PTHR43822">
    <property type="entry name" value="HOMOACONITASE, MITOCHONDRIAL-RELATED"/>
    <property type="match status" value="1"/>
</dbReference>
<gene>
    <name evidence="13 15" type="primary">leuC</name>
    <name evidence="15" type="ORF">GCM10010862_17350</name>
</gene>
<evidence type="ECO:0000256" key="3">
    <source>
        <dbReference type="ARBA" id="ARBA00004729"/>
    </source>
</evidence>
<dbReference type="Proteomes" id="UP001156691">
    <property type="component" value="Unassembled WGS sequence"/>
</dbReference>
<reference evidence="16" key="1">
    <citation type="journal article" date="2019" name="Int. J. Syst. Evol. Microbiol.">
        <title>The Global Catalogue of Microorganisms (GCM) 10K type strain sequencing project: providing services to taxonomists for standard genome sequencing and annotation.</title>
        <authorList>
            <consortium name="The Broad Institute Genomics Platform"/>
            <consortium name="The Broad Institute Genome Sequencing Center for Infectious Disease"/>
            <person name="Wu L."/>
            <person name="Ma J."/>
        </authorList>
    </citation>
    <scope>NUCLEOTIDE SEQUENCE [LARGE SCALE GENOMIC DNA]</scope>
    <source>
        <strain evidence="16">NBRC 112416</strain>
    </source>
</reference>
<evidence type="ECO:0000256" key="4">
    <source>
        <dbReference type="ARBA" id="ARBA00011271"/>
    </source>
</evidence>
<evidence type="ECO:0000256" key="12">
    <source>
        <dbReference type="ARBA" id="ARBA00023304"/>
    </source>
</evidence>
<keyword evidence="10 13" id="KW-0411">Iron-sulfur</keyword>
<keyword evidence="12 13" id="KW-0100">Branched-chain amino acid biosynthesis</keyword>
<evidence type="ECO:0000256" key="2">
    <source>
        <dbReference type="ARBA" id="ARBA00002695"/>
    </source>
</evidence>
<comment type="similarity">
    <text evidence="13">Belongs to the aconitase/IPM isomerase family. LeuC type 1 subfamily.</text>
</comment>
<keyword evidence="5 13" id="KW-0432">Leucine biosynthesis</keyword>
<dbReference type="NCBIfam" id="NF004016">
    <property type="entry name" value="PRK05478.1"/>
    <property type="match status" value="1"/>
</dbReference>
<keyword evidence="11 13" id="KW-0456">Lyase</keyword>
<keyword evidence="6 13" id="KW-0004">4Fe-4S</keyword>
<keyword evidence="16" id="KW-1185">Reference proteome</keyword>
<accession>A0ABQ5W3S8</accession>
<dbReference type="InterPro" id="IPR015931">
    <property type="entry name" value="Acnase/IPM_dHydase_lsu_aba_1/3"/>
</dbReference>
<feature type="binding site" evidence="13">
    <location>
        <position position="409"/>
    </location>
    <ligand>
        <name>[4Fe-4S] cluster</name>
        <dbReference type="ChEBI" id="CHEBI:49883"/>
    </ligand>
</feature>
<dbReference type="PROSITE" id="PS00450">
    <property type="entry name" value="ACONITASE_1"/>
    <property type="match status" value="1"/>
</dbReference>
<dbReference type="InterPro" id="IPR001030">
    <property type="entry name" value="Acoase/IPM_deHydtase_lsu_aba"/>
</dbReference>
<dbReference type="InterPro" id="IPR018136">
    <property type="entry name" value="Aconitase_4Fe-4S_BS"/>
</dbReference>
<evidence type="ECO:0000256" key="10">
    <source>
        <dbReference type="ARBA" id="ARBA00023014"/>
    </source>
</evidence>
<keyword evidence="7 13" id="KW-0028">Amino-acid biosynthesis</keyword>
<dbReference type="SUPFAM" id="SSF53732">
    <property type="entry name" value="Aconitase iron-sulfur domain"/>
    <property type="match status" value="1"/>
</dbReference>
<dbReference type="EC" id="4.2.1.33" evidence="13"/>
<dbReference type="PROSITE" id="PS01244">
    <property type="entry name" value="ACONITASE_2"/>
    <property type="match status" value="1"/>
</dbReference>
<comment type="function">
    <text evidence="2 13">Catalyzes the isomerization between 2-isopropylmalate and 3-isopropylmalate, via the formation of 2-isopropylmaleate.</text>
</comment>
<dbReference type="CDD" id="cd01583">
    <property type="entry name" value="IPMI"/>
    <property type="match status" value="1"/>
</dbReference>
<dbReference type="PRINTS" id="PR00415">
    <property type="entry name" value="ACONITASE"/>
</dbReference>
<proteinExistence type="inferred from homology"/>